<evidence type="ECO:0000313" key="5">
    <source>
        <dbReference type="EMBL" id="KAK5849217.1"/>
    </source>
</evidence>
<dbReference type="PANTHER" id="PTHR15583:SF10">
    <property type="entry name" value="INTERLEUKIN-17 RECEPTOR E-LIKE-RELATED"/>
    <property type="match status" value="1"/>
</dbReference>
<reference evidence="5 6" key="2">
    <citation type="journal article" date="2023" name="Mol. Biol. Evol.">
        <title>Genomics of Secondarily Temperate Adaptation in the Only Non-Antarctic Icefish.</title>
        <authorList>
            <person name="Rivera-Colon A.G."/>
            <person name="Rayamajhi N."/>
            <person name="Minhas B.F."/>
            <person name="Madrigal G."/>
            <person name="Bilyk K.T."/>
            <person name="Yoon V."/>
            <person name="Hune M."/>
            <person name="Gregory S."/>
            <person name="Cheng C.H.C."/>
            <person name="Catchen J.M."/>
        </authorList>
    </citation>
    <scope>NUCLEOTIDE SEQUENCE [LARGE SCALE GENOMIC DNA]</scope>
    <source>
        <strain evidence="5">JMC-PN-2008</strain>
    </source>
</reference>
<gene>
    <name evidence="5" type="ORF">PBY51_008875</name>
</gene>
<accession>A0AAN7WUY7</accession>
<feature type="transmembrane region" description="Helical" evidence="2">
    <location>
        <begin position="474"/>
        <end position="499"/>
    </location>
</feature>
<evidence type="ECO:0000313" key="6">
    <source>
        <dbReference type="Proteomes" id="UP001346869"/>
    </source>
</evidence>
<dbReference type="Pfam" id="PF15037">
    <property type="entry name" value="IL17_R_N"/>
    <property type="match status" value="1"/>
</dbReference>
<evidence type="ECO:0000256" key="1">
    <source>
        <dbReference type="ARBA" id="ARBA00022729"/>
    </source>
</evidence>
<evidence type="ECO:0000256" key="2">
    <source>
        <dbReference type="SAM" id="Phobius"/>
    </source>
</evidence>
<dbReference type="InterPro" id="IPR039465">
    <property type="entry name" value="IL-17_rcpt-like"/>
</dbReference>
<feature type="chain" id="PRO_5042894726" description="Interleukin-17 receptor C/E N-terminal domain-containing protein" evidence="3">
    <location>
        <begin position="25"/>
        <end position="556"/>
    </location>
</feature>
<dbReference type="EMBL" id="JAUZQC010000024">
    <property type="protein sequence ID" value="KAK5849217.1"/>
    <property type="molecule type" value="Genomic_DNA"/>
</dbReference>
<sequence>MVKMFLWVSLLMSHSFLGLNGAAAEQSTELERIEHCGTRCSQGLHCRTKPVEWFPPPCQEAAQGLNSSSVFPNISLSTVMSCEGRQKCSLHLRIKTALHLTESIHGVSMCTFTGGRMSNCQMFTFTQASRAKMTGRQVEIDNNCFPISPSESVQVTVKTVPSYCGLTWTGTYDAPGCVSKDLRQHVPECITGRLSYDIKPEKKELSVRVSDMLEDYDYFLRLCHKDFICKGTGASSMIRKGDPVKSATLQYSRPLPCLCIEGWSWVNDATRVQVCPFKDRFEELWFGINFDPLEETLSWEPVCHITAVVALCQKREDGDCEDLPHSSRKVNREMITFAKVDPHPQLCMKFTADSQSWVKCPFADATFKAWEVVVMRQQVKDDVKMLSHITATFSVGQCVKSEGSTGCQITNTHTMHVEKNKAVDLNLEGEMCNSCLQVTRLDVKFAATVIHCLEQCKPSSPLSQEFSRGPSLDWTWVVVTASFFLSGIIIITLLLVTVFKRRKQRMKAGYISEQQIDPAFDCVVPVLSTKSALHGGLLVPDSPQCGNTEKANLISD</sequence>
<dbReference type="AlphaFoldDB" id="A0AAN7WUY7"/>
<keyword evidence="1 3" id="KW-0732">Signal</keyword>
<organism evidence="5 6">
    <name type="scientific">Eleginops maclovinus</name>
    <name type="common">Patagonian blennie</name>
    <name type="synonym">Eleginus maclovinus</name>
    <dbReference type="NCBI Taxonomy" id="56733"/>
    <lineage>
        <taxon>Eukaryota</taxon>
        <taxon>Metazoa</taxon>
        <taxon>Chordata</taxon>
        <taxon>Craniata</taxon>
        <taxon>Vertebrata</taxon>
        <taxon>Euteleostomi</taxon>
        <taxon>Actinopterygii</taxon>
        <taxon>Neopterygii</taxon>
        <taxon>Teleostei</taxon>
        <taxon>Neoteleostei</taxon>
        <taxon>Acanthomorphata</taxon>
        <taxon>Eupercaria</taxon>
        <taxon>Perciformes</taxon>
        <taxon>Notothenioidei</taxon>
        <taxon>Eleginopidae</taxon>
        <taxon>Eleginops</taxon>
    </lineage>
</organism>
<keyword evidence="6" id="KW-1185">Reference proteome</keyword>
<dbReference type="GO" id="GO:0030368">
    <property type="term" value="F:interleukin-17 receptor activity"/>
    <property type="evidence" value="ECO:0007669"/>
    <property type="project" value="InterPro"/>
</dbReference>
<comment type="caution">
    <text evidence="5">The sequence shown here is derived from an EMBL/GenBank/DDBJ whole genome shotgun (WGS) entry which is preliminary data.</text>
</comment>
<name>A0AAN7WUY7_ELEMC</name>
<evidence type="ECO:0000259" key="4">
    <source>
        <dbReference type="Pfam" id="PF15037"/>
    </source>
</evidence>
<feature type="domain" description="Interleukin-17 receptor C/E N-terminal" evidence="4">
    <location>
        <begin position="109"/>
        <end position="399"/>
    </location>
</feature>
<protein>
    <recommendedName>
        <fullName evidence="4">Interleukin-17 receptor C/E N-terminal domain-containing protein</fullName>
    </recommendedName>
</protein>
<feature type="signal peptide" evidence="3">
    <location>
        <begin position="1"/>
        <end position="24"/>
    </location>
</feature>
<keyword evidence="2" id="KW-0472">Membrane</keyword>
<keyword evidence="2" id="KW-1133">Transmembrane helix</keyword>
<proteinExistence type="predicted"/>
<dbReference type="PANTHER" id="PTHR15583">
    <property type="entry name" value="INTERLEUKIN-17 RECEPTOR"/>
    <property type="match status" value="1"/>
</dbReference>
<dbReference type="InterPro" id="IPR027841">
    <property type="entry name" value="IL-17_rcpt_C/E_N"/>
</dbReference>
<keyword evidence="2" id="KW-0812">Transmembrane</keyword>
<reference evidence="5 6" key="1">
    <citation type="journal article" date="2023" name="Genes (Basel)">
        <title>Chromosome-Level Genome Assembly and Circadian Gene Repertoire of the Patagonia Blennie Eleginops maclovinus-The Closest Ancestral Proxy of Antarctic Cryonotothenioids.</title>
        <authorList>
            <person name="Cheng C.C."/>
            <person name="Rivera-Colon A.G."/>
            <person name="Minhas B.F."/>
            <person name="Wilson L."/>
            <person name="Rayamajhi N."/>
            <person name="Vargas-Chacoff L."/>
            <person name="Catchen J.M."/>
        </authorList>
    </citation>
    <scope>NUCLEOTIDE SEQUENCE [LARGE SCALE GENOMIC DNA]</scope>
    <source>
        <strain evidence="5">JMC-PN-2008</strain>
    </source>
</reference>
<dbReference type="Proteomes" id="UP001346869">
    <property type="component" value="Unassembled WGS sequence"/>
</dbReference>
<evidence type="ECO:0000256" key="3">
    <source>
        <dbReference type="SAM" id="SignalP"/>
    </source>
</evidence>